<protein>
    <submittedName>
        <fullName evidence="4">Uncharacterized protein</fullName>
    </submittedName>
</protein>
<evidence type="ECO:0000256" key="2">
    <source>
        <dbReference type="ARBA" id="ARBA00022472"/>
    </source>
</evidence>
<accession>A0AA38F9F4</accession>
<dbReference type="AlphaFoldDB" id="A0AA38F9F4"/>
<organism evidence="4 5">
    <name type="scientific">Taxus chinensis</name>
    <name type="common">Chinese yew</name>
    <name type="synonym">Taxus wallichiana var. chinensis</name>
    <dbReference type="NCBI Taxonomy" id="29808"/>
    <lineage>
        <taxon>Eukaryota</taxon>
        <taxon>Viridiplantae</taxon>
        <taxon>Streptophyta</taxon>
        <taxon>Embryophyta</taxon>
        <taxon>Tracheophyta</taxon>
        <taxon>Spermatophyta</taxon>
        <taxon>Pinopsida</taxon>
        <taxon>Pinidae</taxon>
        <taxon>Conifers II</taxon>
        <taxon>Cupressales</taxon>
        <taxon>Taxaceae</taxon>
        <taxon>Taxus</taxon>
    </lineage>
</organism>
<reference evidence="4 5" key="1">
    <citation type="journal article" date="2021" name="Nat. Plants">
        <title>The Taxus genome provides insights into paclitaxel biosynthesis.</title>
        <authorList>
            <person name="Xiong X."/>
            <person name="Gou J."/>
            <person name="Liao Q."/>
            <person name="Li Y."/>
            <person name="Zhou Q."/>
            <person name="Bi G."/>
            <person name="Li C."/>
            <person name="Du R."/>
            <person name="Wang X."/>
            <person name="Sun T."/>
            <person name="Guo L."/>
            <person name="Liang H."/>
            <person name="Lu P."/>
            <person name="Wu Y."/>
            <person name="Zhang Z."/>
            <person name="Ro D.K."/>
            <person name="Shang Y."/>
            <person name="Huang S."/>
            <person name="Yan J."/>
        </authorList>
    </citation>
    <scope>NUCLEOTIDE SEQUENCE [LARGE SCALE GENOMIC DNA]</scope>
    <source>
        <strain evidence="4">Ta-2019</strain>
    </source>
</reference>
<dbReference type="EMBL" id="JAHRHJ020000538">
    <property type="protein sequence ID" value="KAH9293966.1"/>
    <property type="molecule type" value="Genomic_DNA"/>
</dbReference>
<feature type="non-terminal residue" evidence="4">
    <location>
        <position position="238"/>
    </location>
</feature>
<dbReference type="OMA" id="EFLLHEC"/>
<proteinExistence type="inferred from homology"/>
<dbReference type="Pfam" id="PF02536">
    <property type="entry name" value="mTERF"/>
    <property type="match status" value="1"/>
</dbReference>
<feature type="non-terminal residue" evidence="4">
    <location>
        <position position="1"/>
    </location>
</feature>
<keyword evidence="3" id="KW-0809">Transit peptide</keyword>
<keyword evidence="2" id="KW-0806">Transcription termination</keyword>
<evidence type="ECO:0000256" key="1">
    <source>
        <dbReference type="ARBA" id="ARBA00007692"/>
    </source>
</evidence>
<comment type="caution">
    <text evidence="4">The sequence shown here is derived from an EMBL/GenBank/DDBJ whole genome shotgun (WGS) entry which is preliminary data.</text>
</comment>
<evidence type="ECO:0000256" key="3">
    <source>
        <dbReference type="ARBA" id="ARBA00022946"/>
    </source>
</evidence>
<keyword evidence="2" id="KW-0805">Transcription regulation</keyword>
<sequence length="238" mass="27869">EPCIFKSKSTHRAQQTLQLFRDSGFTLDQVRKTILRNPGILKYKAEERLKVKIEYFRKLGLDEEEVATIISHQPIILNYSLQKNFSPKIPLLQNLFGSKANLCKALKRAPILLLFEFETLERKLKHLESIGLLKHEVEELFMKDSMILSLSTNKLDKNMGFLTHTAGFRPNIVLRYIQFLSYSVDKRLKPRHKVFQYLSPKHLTLSLPSMFCLSEQVFTDRFLRNHPEVAELYEKCRG</sequence>
<dbReference type="InterPro" id="IPR038538">
    <property type="entry name" value="MTERF_sf"/>
</dbReference>
<keyword evidence="5" id="KW-1185">Reference proteome</keyword>
<comment type="similarity">
    <text evidence="1">Belongs to the mTERF family.</text>
</comment>
<gene>
    <name evidence="4" type="ORF">KI387_040831</name>
</gene>
<dbReference type="InterPro" id="IPR003690">
    <property type="entry name" value="MTERF"/>
</dbReference>
<dbReference type="PANTHER" id="PTHR13068">
    <property type="entry name" value="CGI-12 PROTEIN-RELATED"/>
    <property type="match status" value="1"/>
</dbReference>
<dbReference type="Proteomes" id="UP000824469">
    <property type="component" value="Unassembled WGS sequence"/>
</dbReference>
<dbReference type="Gene3D" id="1.25.70.10">
    <property type="entry name" value="Transcription termination factor 3, mitochondrial"/>
    <property type="match status" value="1"/>
</dbReference>
<evidence type="ECO:0000313" key="5">
    <source>
        <dbReference type="Proteomes" id="UP000824469"/>
    </source>
</evidence>
<dbReference type="SMART" id="SM00733">
    <property type="entry name" value="Mterf"/>
    <property type="match status" value="5"/>
</dbReference>
<evidence type="ECO:0000313" key="4">
    <source>
        <dbReference type="EMBL" id="KAH9293966.1"/>
    </source>
</evidence>
<dbReference type="GO" id="GO:0003676">
    <property type="term" value="F:nucleic acid binding"/>
    <property type="evidence" value="ECO:0007669"/>
    <property type="project" value="InterPro"/>
</dbReference>
<keyword evidence="2" id="KW-0804">Transcription</keyword>
<dbReference type="GO" id="GO:0006353">
    <property type="term" value="P:DNA-templated transcription termination"/>
    <property type="evidence" value="ECO:0007669"/>
    <property type="project" value="UniProtKB-KW"/>
</dbReference>
<dbReference type="PANTHER" id="PTHR13068:SF112">
    <property type="entry name" value="TRANSCRIPTION TERMINATION FACTOR 3, MITOCHONDRIAL"/>
    <property type="match status" value="1"/>
</dbReference>
<name>A0AA38F9F4_TAXCH</name>